<keyword evidence="3" id="KW-1185">Reference proteome</keyword>
<keyword evidence="1" id="KW-1133">Transmembrane helix</keyword>
<sequence>MIKTKYTSKCDYWYSTIVGSVFTLIPIYGVGYLFLLKTGMVEFWPLWLVATILIIAFLLWQDNTWRKVATGKSKAVNFDIVKIALQNLGWKEKGFTSKIELTYNKYILKFLEINIEPHSQIIRYHFRYATSNSARLLFIFGICSFCEWRFKRALKKEMAKR</sequence>
<gene>
    <name evidence="2" type="ORF">GN157_07675</name>
</gene>
<dbReference type="Proteomes" id="UP000433945">
    <property type="component" value="Unassembled WGS sequence"/>
</dbReference>
<accession>A0A6N8HEJ2</accession>
<feature type="transmembrane region" description="Helical" evidence="1">
    <location>
        <begin position="43"/>
        <end position="60"/>
    </location>
</feature>
<keyword evidence="1" id="KW-0472">Membrane</keyword>
<reference evidence="2 3" key="1">
    <citation type="submission" date="2019-12" db="EMBL/GenBank/DDBJ databases">
        <authorList>
            <person name="Sun J.-Q."/>
        </authorList>
    </citation>
    <scope>NUCLEOTIDE SEQUENCE [LARGE SCALE GENOMIC DNA]</scope>
    <source>
        <strain evidence="2 3">JCM 17928</strain>
    </source>
</reference>
<dbReference type="OrthoDB" id="9885094at2"/>
<comment type="caution">
    <text evidence="2">The sequence shown here is derived from an EMBL/GenBank/DDBJ whole genome shotgun (WGS) entry which is preliminary data.</text>
</comment>
<name>A0A6N8HEJ2_9FLAO</name>
<dbReference type="RefSeq" id="WP_157482688.1">
    <property type="nucleotide sequence ID" value="NZ_WOWP01000024.1"/>
</dbReference>
<keyword evidence="1" id="KW-0812">Transmembrane</keyword>
<organism evidence="2 3">
    <name type="scientific">Flavobacterium rakeshii</name>
    <dbReference type="NCBI Taxonomy" id="1038845"/>
    <lineage>
        <taxon>Bacteria</taxon>
        <taxon>Pseudomonadati</taxon>
        <taxon>Bacteroidota</taxon>
        <taxon>Flavobacteriia</taxon>
        <taxon>Flavobacteriales</taxon>
        <taxon>Flavobacteriaceae</taxon>
        <taxon>Flavobacterium</taxon>
    </lineage>
</organism>
<protein>
    <submittedName>
        <fullName evidence="2">Uncharacterized protein</fullName>
    </submittedName>
</protein>
<evidence type="ECO:0000313" key="3">
    <source>
        <dbReference type="Proteomes" id="UP000433945"/>
    </source>
</evidence>
<evidence type="ECO:0000313" key="2">
    <source>
        <dbReference type="EMBL" id="MUV03587.1"/>
    </source>
</evidence>
<evidence type="ECO:0000256" key="1">
    <source>
        <dbReference type="SAM" id="Phobius"/>
    </source>
</evidence>
<proteinExistence type="predicted"/>
<feature type="transmembrane region" description="Helical" evidence="1">
    <location>
        <begin position="12"/>
        <end position="36"/>
    </location>
</feature>
<dbReference type="AlphaFoldDB" id="A0A6N8HEJ2"/>
<dbReference type="EMBL" id="WOWP01000024">
    <property type="protein sequence ID" value="MUV03587.1"/>
    <property type="molecule type" value="Genomic_DNA"/>
</dbReference>